<protein>
    <submittedName>
        <fullName evidence="3">EF-hand domain-containing protein</fullName>
    </submittedName>
</protein>
<feature type="chain" id="PRO_5021762936" evidence="1">
    <location>
        <begin position="33"/>
        <end position="92"/>
    </location>
</feature>
<evidence type="ECO:0000256" key="1">
    <source>
        <dbReference type="SAM" id="SignalP"/>
    </source>
</evidence>
<dbReference type="PROSITE" id="PS00018">
    <property type="entry name" value="EF_HAND_1"/>
    <property type="match status" value="1"/>
</dbReference>
<keyword evidence="4" id="KW-1185">Reference proteome</keyword>
<proteinExistence type="predicted"/>
<dbReference type="OrthoDB" id="6025648at2"/>
<gene>
    <name evidence="3" type="ORF">FHP88_19025</name>
</gene>
<feature type="domain" description="EF-hand" evidence="2">
    <location>
        <begin position="55"/>
        <end position="90"/>
    </location>
</feature>
<reference evidence="3 4" key="1">
    <citation type="submission" date="2019-07" db="EMBL/GenBank/DDBJ databases">
        <title>The pathways for chlorine oxyanion respiration interact through the shared metabolite chlorate.</title>
        <authorList>
            <person name="Barnum T.P."/>
            <person name="Cheng Y."/>
            <person name="Hill K.A."/>
            <person name="Lucas L.N."/>
            <person name="Carlson H.K."/>
            <person name="Coates J.D."/>
        </authorList>
    </citation>
    <scope>NUCLEOTIDE SEQUENCE [LARGE SCALE GENOMIC DNA]</scope>
    <source>
        <strain evidence="3 4">BK-1</strain>
    </source>
</reference>
<dbReference type="Proteomes" id="UP000316649">
    <property type="component" value="Unassembled WGS sequence"/>
</dbReference>
<dbReference type="PROSITE" id="PS50222">
    <property type="entry name" value="EF_HAND_2"/>
    <property type="match status" value="1"/>
</dbReference>
<evidence type="ECO:0000259" key="2">
    <source>
        <dbReference type="PROSITE" id="PS50222"/>
    </source>
</evidence>
<dbReference type="InterPro" id="IPR018247">
    <property type="entry name" value="EF_Hand_1_Ca_BS"/>
</dbReference>
<accession>A0A557RQP5</accession>
<organism evidence="3 4">
    <name type="scientific">Sedimenticola selenatireducens</name>
    <dbReference type="NCBI Taxonomy" id="191960"/>
    <lineage>
        <taxon>Bacteria</taxon>
        <taxon>Pseudomonadati</taxon>
        <taxon>Pseudomonadota</taxon>
        <taxon>Gammaproteobacteria</taxon>
        <taxon>Chromatiales</taxon>
        <taxon>Sedimenticolaceae</taxon>
        <taxon>Sedimenticola</taxon>
    </lineage>
</organism>
<keyword evidence="1" id="KW-0732">Signal</keyword>
<dbReference type="AlphaFoldDB" id="A0A557RQP5"/>
<name>A0A557RQP5_9GAMM</name>
<dbReference type="GO" id="GO:0005509">
    <property type="term" value="F:calcium ion binding"/>
    <property type="evidence" value="ECO:0007669"/>
    <property type="project" value="InterPro"/>
</dbReference>
<dbReference type="InterPro" id="IPR002048">
    <property type="entry name" value="EF_hand_dom"/>
</dbReference>
<sequence length="92" mass="9872">MTFKLMKINGVTMSKEILAVLLAAMTTAAVIAAENKSEVVFDADNNGTLSVEEAKAIPGLSEQWDELDVNKDGQLDPAEFSKFVAVETKPAN</sequence>
<evidence type="ECO:0000313" key="3">
    <source>
        <dbReference type="EMBL" id="TVO67445.1"/>
    </source>
</evidence>
<dbReference type="SUPFAM" id="SSF47473">
    <property type="entry name" value="EF-hand"/>
    <property type="match status" value="1"/>
</dbReference>
<feature type="signal peptide" evidence="1">
    <location>
        <begin position="1"/>
        <end position="32"/>
    </location>
</feature>
<dbReference type="Pfam" id="PF13202">
    <property type="entry name" value="EF-hand_5"/>
    <property type="match status" value="2"/>
</dbReference>
<evidence type="ECO:0000313" key="4">
    <source>
        <dbReference type="Proteomes" id="UP000316649"/>
    </source>
</evidence>
<dbReference type="InterPro" id="IPR011992">
    <property type="entry name" value="EF-hand-dom_pair"/>
</dbReference>
<dbReference type="Gene3D" id="1.10.238.10">
    <property type="entry name" value="EF-hand"/>
    <property type="match status" value="1"/>
</dbReference>
<dbReference type="EMBL" id="VMNH01000040">
    <property type="protein sequence ID" value="TVO67445.1"/>
    <property type="molecule type" value="Genomic_DNA"/>
</dbReference>
<comment type="caution">
    <text evidence="3">The sequence shown here is derived from an EMBL/GenBank/DDBJ whole genome shotgun (WGS) entry which is preliminary data.</text>
</comment>